<protein>
    <recommendedName>
        <fullName evidence="5">Secreted protein</fullName>
    </recommendedName>
</protein>
<sequence>MIPKSPLRLDYLLLSNLLACLLGEGERTRRVIGSMKLSIIQSKTRDGREGVTRATNPNPNPRGWGAWKLTAS</sequence>
<keyword evidence="4" id="KW-1185">Reference proteome</keyword>
<name>A0A8T8WYF8_ASPJA</name>
<proteinExistence type="predicted"/>
<keyword evidence="2" id="KW-0732">Signal</keyword>
<evidence type="ECO:0008006" key="5">
    <source>
        <dbReference type="Google" id="ProtNLM"/>
    </source>
</evidence>
<dbReference type="GeneID" id="37175934"/>
<organism evidence="3 4">
    <name type="scientific">Aspergillus japonicus CBS 114.51</name>
    <dbReference type="NCBI Taxonomy" id="1448312"/>
    <lineage>
        <taxon>Eukaryota</taxon>
        <taxon>Fungi</taxon>
        <taxon>Dikarya</taxon>
        <taxon>Ascomycota</taxon>
        <taxon>Pezizomycotina</taxon>
        <taxon>Eurotiomycetes</taxon>
        <taxon>Eurotiomycetidae</taxon>
        <taxon>Eurotiales</taxon>
        <taxon>Aspergillaceae</taxon>
        <taxon>Aspergillus</taxon>
        <taxon>Aspergillus subgen. Circumdati</taxon>
    </lineage>
</organism>
<dbReference type="EMBL" id="KZ824799">
    <property type="protein sequence ID" value="RAH80906.1"/>
    <property type="molecule type" value="Genomic_DNA"/>
</dbReference>
<reference evidence="3 4" key="1">
    <citation type="submission" date="2018-02" db="EMBL/GenBank/DDBJ databases">
        <title>The genomes of Aspergillus section Nigri reveals drivers in fungal speciation.</title>
        <authorList>
            <consortium name="DOE Joint Genome Institute"/>
            <person name="Vesth T.C."/>
            <person name="Nybo J."/>
            <person name="Theobald S."/>
            <person name="Brandl J."/>
            <person name="Frisvad J.C."/>
            <person name="Nielsen K.F."/>
            <person name="Lyhne E.K."/>
            <person name="Kogle M.E."/>
            <person name="Kuo A."/>
            <person name="Riley R."/>
            <person name="Clum A."/>
            <person name="Nolan M."/>
            <person name="Lipzen A."/>
            <person name="Salamov A."/>
            <person name="Henrissat B."/>
            <person name="Wiebenga A."/>
            <person name="De vries R.P."/>
            <person name="Grigoriev I.V."/>
            <person name="Mortensen U.H."/>
            <person name="Andersen M.R."/>
            <person name="Baker S.E."/>
        </authorList>
    </citation>
    <scope>NUCLEOTIDE SEQUENCE [LARGE SCALE GENOMIC DNA]</scope>
    <source>
        <strain evidence="3 4">CBS 114.51</strain>
    </source>
</reference>
<dbReference type="RefSeq" id="XP_025526800.1">
    <property type="nucleotide sequence ID" value="XM_025672242.1"/>
</dbReference>
<feature type="region of interest" description="Disordered" evidence="1">
    <location>
        <begin position="44"/>
        <end position="64"/>
    </location>
</feature>
<evidence type="ECO:0000256" key="1">
    <source>
        <dbReference type="SAM" id="MobiDB-lite"/>
    </source>
</evidence>
<evidence type="ECO:0000313" key="3">
    <source>
        <dbReference type="EMBL" id="RAH80906.1"/>
    </source>
</evidence>
<gene>
    <name evidence="3" type="ORF">BO86DRAFT_389871</name>
</gene>
<dbReference type="Proteomes" id="UP000249497">
    <property type="component" value="Unassembled WGS sequence"/>
</dbReference>
<dbReference type="AlphaFoldDB" id="A0A8T8WYF8"/>
<feature type="signal peptide" evidence="2">
    <location>
        <begin position="1"/>
        <end position="25"/>
    </location>
</feature>
<feature type="chain" id="PRO_5035870933" description="Secreted protein" evidence="2">
    <location>
        <begin position="26"/>
        <end position="72"/>
    </location>
</feature>
<evidence type="ECO:0000256" key="2">
    <source>
        <dbReference type="SAM" id="SignalP"/>
    </source>
</evidence>
<evidence type="ECO:0000313" key="4">
    <source>
        <dbReference type="Proteomes" id="UP000249497"/>
    </source>
</evidence>
<accession>A0A8T8WYF8</accession>